<comment type="caution">
    <text evidence="3">The sequence shown here is derived from an EMBL/GenBank/DDBJ whole genome shotgun (WGS) entry which is preliminary data.</text>
</comment>
<name>A0AA36DH20_9BILA</name>
<feature type="non-terminal residue" evidence="3">
    <location>
        <position position="1"/>
    </location>
</feature>
<keyword evidence="2" id="KW-0732">Signal</keyword>
<dbReference type="EMBL" id="CATQJA010002709">
    <property type="protein sequence ID" value="CAJ0587083.1"/>
    <property type="molecule type" value="Genomic_DNA"/>
</dbReference>
<reference evidence="3" key="1">
    <citation type="submission" date="2023-06" db="EMBL/GenBank/DDBJ databases">
        <authorList>
            <person name="Delattre M."/>
        </authorList>
    </citation>
    <scope>NUCLEOTIDE SEQUENCE</scope>
    <source>
        <strain evidence="3">AF72</strain>
    </source>
</reference>
<dbReference type="PANTHER" id="PTHR21523">
    <property type="match status" value="1"/>
</dbReference>
<dbReference type="Pfam" id="PF04870">
    <property type="entry name" value="Moulting_cycle"/>
    <property type="match status" value="1"/>
</dbReference>
<evidence type="ECO:0000256" key="1">
    <source>
        <dbReference type="SAM" id="MobiDB-lite"/>
    </source>
</evidence>
<feature type="compositionally biased region" description="Basic residues" evidence="1">
    <location>
        <begin position="180"/>
        <end position="195"/>
    </location>
</feature>
<accession>A0AA36DH20</accession>
<gene>
    <name evidence="3" type="ORF">MSPICULIGERA_LOCUS25063</name>
</gene>
<feature type="region of interest" description="Disordered" evidence="1">
    <location>
        <begin position="171"/>
        <end position="195"/>
    </location>
</feature>
<keyword evidence="4" id="KW-1185">Reference proteome</keyword>
<dbReference type="Proteomes" id="UP001177023">
    <property type="component" value="Unassembled WGS sequence"/>
</dbReference>
<sequence length="340" mass="39018">MILRALLACALVTATYQKVLEESALAERSQYDDGTKTSIPMSAKDGVELMQHWMDQAFSGLMAAVATKKLANLKPEYRKKAHECNKKAHSVEEHADCVVLVLDMAKDPAKNIVNERANQTITIEAPKQTPPPKLTQTPKLQPKKRKAKLNHLKLALTKSKLPKIRRVAKFSGKSREAKGKKLGVSRKRKTTKRKRRVKKILKSKKKVVDVHDDGLEDFYAHHRVEKHDNFDESLRRAKRSIHNRDHYSLRQKSDQTPLGIISRQVAAAVRKMKGKDDPEVQNWRTVIYEIMGKAKELKMREKMRRMMDRRNNYYRNAGKEADEMDVALDPHRALAMPVGF</sequence>
<evidence type="ECO:0000313" key="3">
    <source>
        <dbReference type="EMBL" id="CAJ0587083.1"/>
    </source>
</evidence>
<evidence type="ECO:0000256" key="2">
    <source>
        <dbReference type="SAM" id="SignalP"/>
    </source>
</evidence>
<protein>
    <submittedName>
        <fullName evidence="3">Uncharacterized protein</fullName>
    </submittedName>
</protein>
<dbReference type="PANTHER" id="PTHR21523:SF37">
    <property type="entry name" value="MLT-TEN (MLT-10) RELATED"/>
    <property type="match status" value="1"/>
</dbReference>
<evidence type="ECO:0000313" key="4">
    <source>
        <dbReference type="Proteomes" id="UP001177023"/>
    </source>
</evidence>
<dbReference type="AlphaFoldDB" id="A0AA36DH20"/>
<feature type="signal peptide" evidence="2">
    <location>
        <begin position="1"/>
        <end position="17"/>
    </location>
</feature>
<dbReference type="InterPro" id="IPR006954">
    <property type="entry name" value="Mlt-10-like"/>
</dbReference>
<feature type="chain" id="PRO_5041291235" evidence="2">
    <location>
        <begin position="18"/>
        <end position="340"/>
    </location>
</feature>
<proteinExistence type="predicted"/>
<organism evidence="3 4">
    <name type="scientific">Mesorhabditis spiculigera</name>
    <dbReference type="NCBI Taxonomy" id="96644"/>
    <lineage>
        <taxon>Eukaryota</taxon>
        <taxon>Metazoa</taxon>
        <taxon>Ecdysozoa</taxon>
        <taxon>Nematoda</taxon>
        <taxon>Chromadorea</taxon>
        <taxon>Rhabditida</taxon>
        <taxon>Rhabditina</taxon>
        <taxon>Rhabditomorpha</taxon>
        <taxon>Rhabditoidea</taxon>
        <taxon>Rhabditidae</taxon>
        <taxon>Mesorhabditinae</taxon>
        <taxon>Mesorhabditis</taxon>
    </lineage>
</organism>